<evidence type="ECO:0000256" key="1">
    <source>
        <dbReference type="SAM" id="MobiDB-lite"/>
    </source>
</evidence>
<evidence type="ECO:0000313" key="2">
    <source>
        <dbReference type="EMBL" id="MCY1082662.1"/>
    </source>
</evidence>
<dbReference type="NCBIfam" id="NF038399">
    <property type="entry name" value="NH_RiPP_Os17"/>
    <property type="match status" value="1"/>
</dbReference>
<organism evidence="2 3">
    <name type="scientific">Archangium lansingense</name>
    <dbReference type="NCBI Taxonomy" id="2995310"/>
    <lineage>
        <taxon>Bacteria</taxon>
        <taxon>Pseudomonadati</taxon>
        <taxon>Myxococcota</taxon>
        <taxon>Myxococcia</taxon>
        <taxon>Myxococcales</taxon>
        <taxon>Cystobacterineae</taxon>
        <taxon>Archangiaceae</taxon>
        <taxon>Archangium</taxon>
    </lineage>
</organism>
<dbReference type="InterPro" id="IPR036648">
    <property type="entry name" value="CN_Hdrase_a/SCN_Hdrase_g_sf"/>
</dbReference>
<protein>
    <submittedName>
        <fullName evidence="2">Os1348 family NHLP clan protein</fullName>
    </submittedName>
</protein>
<feature type="region of interest" description="Disordered" evidence="1">
    <location>
        <begin position="72"/>
        <end position="94"/>
    </location>
</feature>
<name>A0ABT4ALU8_9BACT</name>
<gene>
    <name evidence="2" type="ORF">OV287_50255</name>
</gene>
<dbReference type="RefSeq" id="WP_267541221.1">
    <property type="nucleotide sequence ID" value="NZ_JAPNKA010000001.1"/>
</dbReference>
<accession>A0ABT4ALU8</accession>
<comment type="caution">
    <text evidence="2">The sequence shown here is derived from an EMBL/GenBank/DDBJ whole genome shotgun (WGS) entry which is preliminary data.</text>
</comment>
<dbReference type="SUPFAM" id="SSF56209">
    <property type="entry name" value="Nitrile hydratase alpha chain"/>
    <property type="match status" value="1"/>
</dbReference>
<dbReference type="EMBL" id="JAPNKA010000001">
    <property type="protein sequence ID" value="MCY1082662.1"/>
    <property type="molecule type" value="Genomic_DNA"/>
</dbReference>
<keyword evidence="3" id="KW-1185">Reference proteome</keyword>
<proteinExistence type="predicted"/>
<evidence type="ECO:0000313" key="3">
    <source>
        <dbReference type="Proteomes" id="UP001207654"/>
    </source>
</evidence>
<dbReference type="Proteomes" id="UP001207654">
    <property type="component" value="Unassembled WGS sequence"/>
</dbReference>
<sequence length="94" mass="10082">MDRKIIDEIIGRAITSPEFRKALIDDPRKALTDAGYPVDDAFLALLDPAHLQELDTMATEYEQRFLGGKTVHDAVSASTTDDGGTGDSSPGTMG</sequence>
<reference evidence="2 3" key="1">
    <citation type="submission" date="2022-11" db="EMBL/GenBank/DDBJ databases">
        <title>Minimal conservation of predation-associated metabolite biosynthetic gene clusters underscores biosynthetic potential of Myxococcota including descriptions for ten novel species: Archangium lansinium sp. nov., Myxococcus landrumus sp. nov., Nannocystis bai.</title>
        <authorList>
            <person name="Ahearne A."/>
            <person name="Stevens C."/>
            <person name="Phillips K."/>
        </authorList>
    </citation>
    <scope>NUCLEOTIDE SEQUENCE [LARGE SCALE GENOMIC DNA]</scope>
    <source>
        <strain evidence="2 3">MIWBW</strain>
    </source>
</reference>